<dbReference type="EMBL" id="AP025324">
    <property type="protein sequence ID" value="BDD13035.1"/>
    <property type="molecule type" value="Genomic_DNA"/>
</dbReference>
<dbReference type="GO" id="GO:0008270">
    <property type="term" value="F:zinc ion binding"/>
    <property type="evidence" value="ECO:0007669"/>
    <property type="project" value="InterPro"/>
</dbReference>
<sequence length="233" mass="26970">MRPVNRGPRPLDNEGNPRQFEKYKRAFRYLIDRIGSYCSYCERRLASNLAVEHVQPKTPVPALELEWDNFLLGCVNCNSTKGDTVPTMANYPWPDSENSFRYYDCDAEGRVIPKEGLNPQDRLKAEKMIRLTGLDKTQPEEGTSDWEEASDRRQEQRIKSLMESEEKRIAYEQMPSEVRPHFISFLVTIVEADGFWSVWMRAFQDFPEVQQALIQALPGTTAQHFQTADTDTP</sequence>
<organism evidence="3 4">
    <name type="scientific">Fulvitalea axinellae</name>
    <dbReference type="NCBI Taxonomy" id="1182444"/>
    <lineage>
        <taxon>Bacteria</taxon>
        <taxon>Pseudomonadati</taxon>
        <taxon>Bacteroidota</taxon>
        <taxon>Cytophagia</taxon>
        <taxon>Cytophagales</taxon>
        <taxon>Persicobacteraceae</taxon>
        <taxon>Fulvitalea</taxon>
    </lineage>
</organism>
<accession>A0AAU9DKH8</accession>
<dbReference type="Proteomes" id="UP001348817">
    <property type="component" value="Plasmid pFA10"/>
</dbReference>
<evidence type="ECO:0000256" key="1">
    <source>
        <dbReference type="SAM" id="MobiDB-lite"/>
    </source>
</evidence>
<protein>
    <recommendedName>
        <fullName evidence="2">HNH domain-containing protein</fullName>
    </recommendedName>
</protein>
<keyword evidence="3" id="KW-0614">Plasmid</keyword>
<evidence type="ECO:0000313" key="4">
    <source>
        <dbReference type="Proteomes" id="UP001348817"/>
    </source>
</evidence>
<evidence type="ECO:0000259" key="2">
    <source>
        <dbReference type="Pfam" id="PF01844"/>
    </source>
</evidence>
<dbReference type="InterPro" id="IPR002711">
    <property type="entry name" value="HNH"/>
</dbReference>
<dbReference type="GO" id="GO:0004519">
    <property type="term" value="F:endonuclease activity"/>
    <property type="evidence" value="ECO:0007669"/>
    <property type="project" value="InterPro"/>
</dbReference>
<dbReference type="GO" id="GO:0003676">
    <property type="term" value="F:nucleic acid binding"/>
    <property type="evidence" value="ECO:0007669"/>
    <property type="project" value="InterPro"/>
</dbReference>
<name>A0AAU9DKH8_9BACT</name>
<proteinExistence type="predicted"/>
<feature type="region of interest" description="Disordered" evidence="1">
    <location>
        <begin position="135"/>
        <end position="154"/>
    </location>
</feature>
<geneLocation type="plasmid" evidence="3 4">
    <name>pFA10</name>
</geneLocation>
<dbReference type="AlphaFoldDB" id="A0AAU9DKH8"/>
<dbReference type="RefSeq" id="WP_338396213.1">
    <property type="nucleotide sequence ID" value="NZ_AP025324.1"/>
</dbReference>
<gene>
    <name evidence="3" type="ORF">FUAX_54670</name>
</gene>
<dbReference type="Gene3D" id="1.10.30.50">
    <property type="match status" value="1"/>
</dbReference>
<evidence type="ECO:0000313" key="3">
    <source>
        <dbReference type="EMBL" id="BDD13035.1"/>
    </source>
</evidence>
<dbReference type="Pfam" id="PF01844">
    <property type="entry name" value="HNH"/>
    <property type="match status" value="1"/>
</dbReference>
<dbReference type="KEGG" id="fax:FUAX_54670"/>
<keyword evidence="4" id="KW-1185">Reference proteome</keyword>
<reference evidence="3 4" key="1">
    <citation type="submission" date="2021-12" db="EMBL/GenBank/DDBJ databases">
        <title>Genome sequencing of bacteria with rrn-lacking chromosome and rrn-plasmid.</title>
        <authorList>
            <person name="Anda M."/>
            <person name="Iwasaki W."/>
        </authorList>
    </citation>
    <scope>NUCLEOTIDE SEQUENCE [LARGE SCALE GENOMIC DNA]</scope>
    <source>
        <strain evidence="3 4">DSM 100852</strain>
        <plasmid evidence="3 4">pFA10</plasmid>
    </source>
</reference>
<feature type="domain" description="HNH" evidence="2">
    <location>
        <begin position="38"/>
        <end position="83"/>
    </location>
</feature>